<dbReference type="InterPro" id="IPR038528">
    <property type="entry name" value="TEL2_C_sf"/>
</dbReference>
<evidence type="ECO:0000259" key="3">
    <source>
        <dbReference type="Pfam" id="PF10193"/>
    </source>
</evidence>
<protein>
    <submittedName>
        <fullName evidence="4">Uncharacterized protein CaJ7.0028</fullName>
    </submittedName>
</protein>
<dbReference type="AlphaFoldDB" id="G1UA04"/>
<feature type="domain" description="Telomere length regulation protein conserved" evidence="3">
    <location>
        <begin position="463"/>
        <end position="577"/>
    </location>
</feature>
<name>G1UA04_CANAX</name>
<evidence type="ECO:0000256" key="1">
    <source>
        <dbReference type="ARBA" id="ARBA00006133"/>
    </source>
</evidence>
<dbReference type="GO" id="GO:0051083">
    <property type="term" value="P:'de novo' cotranslational protein folding"/>
    <property type="evidence" value="ECO:0007669"/>
    <property type="project" value="TreeGrafter"/>
</dbReference>
<feature type="region of interest" description="Disordered" evidence="2">
    <location>
        <begin position="437"/>
        <end position="459"/>
    </location>
</feature>
<feature type="compositionally biased region" description="Acidic residues" evidence="2">
    <location>
        <begin position="443"/>
        <end position="453"/>
    </location>
</feature>
<dbReference type="InterPro" id="IPR051970">
    <property type="entry name" value="TEL2_Regulation"/>
</dbReference>
<dbReference type="GO" id="GO:0005829">
    <property type="term" value="C:cytosol"/>
    <property type="evidence" value="ECO:0007669"/>
    <property type="project" value="TreeGrafter"/>
</dbReference>
<dbReference type="EMBL" id="AP006852">
    <property type="protein sequence ID" value="BAE44552.1"/>
    <property type="molecule type" value="Genomic_DNA"/>
</dbReference>
<dbReference type="InterPro" id="IPR019337">
    <property type="entry name" value="Telomere_length_regulation_dom"/>
</dbReference>
<dbReference type="Gene3D" id="1.25.40.720">
    <property type="entry name" value="Telomere length regulation protein 2, C-terminal domain"/>
    <property type="match status" value="2"/>
</dbReference>
<dbReference type="VEuPathDB" id="FungiDB:CAWG_05378"/>
<sequence length="817" mass="92755">MVGDKNDEIFVIIFFSRKFFKSLLVYVTSMEKDITELKNCPSIERVHEILVANVETPSFPYITALLEFTIPQLFDSIRDSKILIQTFQTLIGLGNLLNRISTRQEQSELYISILERVFDEGLALNLVKGNPSPVEIREINKLVFKGKALAVVNEATTLSSVEITSECFKSTGGYVEYLSNSLLKLYSSNTRSDIIEEFLHSTLKFGDASVIKFYEIFFRESSWDYFVQSFQSMKKFQKKDYLKGLFNNYIVRIAPNSNLNALFNLLSFTSDVFDEMVIESIIQTANKSLTQVVAMILTKSDDYDFLVNKLITKWTNSTVIKNEPISIQESRTFMIMQLISRRKGSALTKDLLTNKQFLNAINNRLSSFSNNIKALGVVLVDYVCELNGEKKIFSLAPEVDTYSLLMVPNVDITELPAHDCWEALKLKETTSPIKIESKQDVSQDLDDDDDDDSLPPQTDVADPIYVKQLIEYFSVDTSNQNAYEMRRKALLKGPTLLHQKYRYGTEVHFYSEELLALLIGLDNHFDDKDFNELKLNNMVAVIVTNPSITTFMFNLLLTGDYSLQQRVLILSATLMAARQLRGFSPTNFPSQTLPEPLHRKYLELEGGSKYIDFIENEVQKELLADASAEAQDQLLGSGKVVRVSSRLKRPAKSTETPTAGFYTIIGKLFYFPLLNVWYEAGTIDIGHYSPVYIGHYIKTLALLIHCAYPSSIQLNDMVKEFLILSCNILRKISLEATPVVESIVTGVLIVCEVSNPEFLVTNHNDEIVFIQNWLSVSWELLVDDKLKSVAAGLLLRLQKLESSLERTIMDQSNSIIT</sequence>
<dbReference type="VEuPathDB" id="FungiDB:C7_00210C_A"/>
<organism evidence="4">
    <name type="scientific">Candida albicans</name>
    <name type="common">Yeast</name>
    <dbReference type="NCBI Taxonomy" id="5476"/>
    <lineage>
        <taxon>Eukaryota</taxon>
        <taxon>Fungi</taxon>
        <taxon>Dikarya</taxon>
        <taxon>Ascomycota</taxon>
        <taxon>Saccharomycotina</taxon>
        <taxon>Pichiomycetes</taxon>
        <taxon>Debaryomycetaceae</taxon>
        <taxon>Candida/Lodderomyces clade</taxon>
        <taxon>Candida</taxon>
    </lineage>
</organism>
<reference evidence="4" key="1">
    <citation type="journal article" date="2005" name="Genetics">
        <title>Sequence finishing and gene mapping for Candida albicans chromosome 7 and syntenic analysis against the Saccharomyces cerevisiae genome.</title>
        <authorList>
            <person name="Chibana H."/>
            <person name="Oka N."/>
            <person name="Nakayama H."/>
            <person name="Aoyama T."/>
            <person name="Magee B.B."/>
            <person name="Magee P.T."/>
            <person name="Mikami Y."/>
        </authorList>
    </citation>
    <scope>NUCLEOTIDE SEQUENCE</scope>
</reference>
<gene>
    <name evidence="4" type="primary">CaJ7.0028</name>
    <name evidence="4" type="ORF">CaO19.7102</name>
</gene>
<dbReference type="PANTHER" id="PTHR15830:SF10">
    <property type="entry name" value="TELOMERE LENGTH REGULATION PROTEIN TEL2 HOMOLOG"/>
    <property type="match status" value="1"/>
</dbReference>
<dbReference type="GO" id="GO:0051879">
    <property type="term" value="F:Hsp90 protein binding"/>
    <property type="evidence" value="ECO:0007669"/>
    <property type="project" value="TreeGrafter"/>
</dbReference>
<evidence type="ECO:0000313" key="4">
    <source>
        <dbReference type="EMBL" id="BAE44552.1"/>
    </source>
</evidence>
<dbReference type="PhylomeDB" id="G1UA04"/>
<proteinExistence type="inferred from homology"/>
<evidence type="ECO:0000256" key="2">
    <source>
        <dbReference type="SAM" id="MobiDB-lite"/>
    </source>
</evidence>
<accession>G1UA04</accession>
<dbReference type="GO" id="GO:0042162">
    <property type="term" value="F:telomeric DNA binding"/>
    <property type="evidence" value="ECO:0007669"/>
    <property type="project" value="TreeGrafter"/>
</dbReference>
<comment type="similarity">
    <text evidence="1">Belongs to the TEL2 family.</text>
</comment>
<dbReference type="PANTHER" id="PTHR15830">
    <property type="entry name" value="TELOMERE LENGTH REGULATION PROTEIN TEL2 FAMILY MEMBER"/>
    <property type="match status" value="1"/>
</dbReference>
<dbReference type="Pfam" id="PF10193">
    <property type="entry name" value="Telomere_reg-2"/>
    <property type="match status" value="1"/>
</dbReference>